<evidence type="ECO:0000259" key="1">
    <source>
        <dbReference type="Pfam" id="PF17836"/>
    </source>
</evidence>
<reference evidence="2" key="1">
    <citation type="submission" date="2022-07" db="EMBL/GenBank/DDBJ databases">
        <title>Faecal culturing of patients with breast cancer.</title>
        <authorList>
            <person name="Teng N.M.Y."/>
            <person name="Kiu R."/>
            <person name="Evans R."/>
            <person name="Baker D.J."/>
            <person name="Zenner C."/>
            <person name="Robinson S.D."/>
            <person name="Hall L.J."/>
        </authorList>
    </citation>
    <scope>NUCLEOTIDE SEQUENCE</scope>
    <source>
        <strain evidence="2">LH1062</strain>
    </source>
</reference>
<dbReference type="InterPro" id="IPR011004">
    <property type="entry name" value="Trimer_LpxA-like_sf"/>
</dbReference>
<dbReference type="EMBL" id="CP101620">
    <property type="protein sequence ID" value="UTY39961.1"/>
    <property type="molecule type" value="Genomic_DNA"/>
</dbReference>
<proteinExistence type="predicted"/>
<dbReference type="Gene3D" id="3.40.50.20">
    <property type="match status" value="1"/>
</dbReference>
<dbReference type="PANTHER" id="PTHR43300">
    <property type="entry name" value="ACETYLTRANSFERASE"/>
    <property type="match status" value="1"/>
</dbReference>
<evidence type="ECO:0000313" key="2">
    <source>
        <dbReference type="EMBL" id="UTY39961.1"/>
    </source>
</evidence>
<evidence type="ECO:0000313" key="3">
    <source>
        <dbReference type="Proteomes" id="UP001060112"/>
    </source>
</evidence>
<feature type="domain" description="PglD N-terminal" evidence="1">
    <location>
        <begin position="36"/>
        <end position="112"/>
    </location>
</feature>
<dbReference type="Proteomes" id="UP001060112">
    <property type="component" value="Chromosome"/>
</dbReference>
<dbReference type="NCBIfam" id="TIGR03570">
    <property type="entry name" value="NeuD_NnaD"/>
    <property type="match status" value="1"/>
</dbReference>
<accession>A0ABY5I6U9</accession>
<dbReference type="InterPro" id="IPR041561">
    <property type="entry name" value="PglD_N"/>
</dbReference>
<dbReference type="CDD" id="cd03360">
    <property type="entry name" value="LbH_AT_putative"/>
    <property type="match status" value="1"/>
</dbReference>
<dbReference type="Gene3D" id="2.160.10.10">
    <property type="entry name" value="Hexapeptide repeat proteins"/>
    <property type="match status" value="1"/>
</dbReference>
<dbReference type="PANTHER" id="PTHR43300:SF7">
    <property type="entry name" value="UDP-N-ACETYLBACILLOSAMINE N-ACETYLTRANSFERASE"/>
    <property type="match status" value="1"/>
</dbReference>
<protein>
    <submittedName>
        <fullName evidence="2">Acetyltransferase</fullName>
    </submittedName>
</protein>
<dbReference type="SUPFAM" id="SSF51161">
    <property type="entry name" value="Trimeric LpxA-like enzymes"/>
    <property type="match status" value="1"/>
</dbReference>
<dbReference type="InterPro" id="IPR020019">
    <property type="entry name" value="AcTrfase_PglD-like"/>
</dbReference>
<dbReference type="RefSeq" id="WP_290141398.1">
    <property type="nucleotide sequence ID" value="NZ_CP101620.1"/>
</dbReference>
<dbReference type="InterPro" id="IPR050179">
    <property type="entry name" value="Trans_hexapeptide_repeat"/>
</dbReference>
<sequence>MVTRRKGLGHSLKDILKNDLTAEELDKFMNGYNKTIYIIGAGGHGKVVADIAKKNGYKKIYFLDDSTKGQLGTYSIVGTTDDIDEIHQREKDADFFIAIGNNEIREKVFKKLKERDIKLPILIHPSAVIDETVEIGEGTVFVANAVINAGTKVGKNCIINTSASVDHDCIVEDCVHVSPGVHIAGGVHIGKRTWVGIGSSVINNINIYDDVIVGAGTTIIKHIERPGKYVGMPLRRLDQ</sequence>
<name>A0ABY5I6U9_9FIRM</name>
<gene>
    <name evidence="2" type="ORF">NMU03_03920</name>
</gene>
<dbReference type="Pfam" id="PF17836">
    <property type="entry name" value="PglD_N"/>
    <property type="match status" value="1"/>
</dbReference>
<keyword evidence="3" id="KW-1185">Reference proteome</keyword>
<organism evidence="2 3">
    <name type="scientific">Allocoprobacillus halotolerans</name>
    <dbReference type="NCBI Taxonomy" id="2944914"/>
    <lineage>
        <taxon>Bacteria</taxon>
        <taxon>Bacillati</taxon>
        <taxon>Bacillota</taxon>
        <taxon>Erysipelotrichia</taxon>
        <taxon>Erysipelotrichales</taxon>
        <taxon>Erysipelotrichaceae</taxon>
        <taxon>Allocoprobacillus</taxon>
    </lineage>
</organism>